<organism evidence="1 2">
    <name type="scientific">Cricetulus griseus</name>
    <name type="common">Chinese hamster</name>
    <name type="synonym">Cricetulus barabensis griseus</name>
    <dbReference type="NCBI Taxonomy" id="10029"/>
    <lineage>
        <taxon>Eukaryota</taxon>
        <taxon>Metazoa</taxon>
        <taxon>Chordata</taxon>
        <taxon>Craniata</taxon>
        <taxon>Vertebrata</taxon>
        <taxon>Euteleostomi</taxon>
        <taxon>Mammalia</taxon>
        <taxon>Eutheria</taxon>
        <taxon>Euarchontoglires</taxon>
        <taxon>Glires</taxon>
        <taxon>Rodentia</taxon>
        <taxon>Myomorpha</taxon>
        <taxon>Muroidea</taxon>
        <taxon>Cricetidae</taxon>
        <taxon>Cricetinae</taxon>
        <taxon>Cricetulus</taxon>
    </lineage>
</organism>
<dbReference type="Proteomes" id="UP000001075">
    <property type="component" value="Unassembled WGS sequence"/>
</dbReference>
<protein>
    <submittedName>
        <fullName evidence="1">Vesicle-fusing ATPase</fullName>
    </submittedName>
</protein>
<evidence type="ECO:0000313" key="2">
    <source>
        <dbReference type="Proteomes" id="UP000001075"/>
    </source>
</evidence>
<evidence type="ECO:0000313" key="1">
    <source>
        <dbReference type="EMBL" id="EGV91247.1"/>
    </source>
</evidence>
<dbReference type="STRING" id="10029.G3IQ27"/>
<reference evidence="2" key="1">
    <citation type="journal article" date="2011" name="Nat. Biotechnol.">
        <title>The genomic sequence of the Chinese hamster ovary (CHO)-K1 cell line.</title>
        <authorList>
            <person name="Xu X."/>
            <person name="Nagarajan H."/>
            <person name="Lewis N.E."/>
            <person name="Pan S."/>
            <person name="Cai Z."/>
            <person name="Liu X."/>
            <person name="Chen W."/>
            <person name="Xie M."/>
            <person name="Wang W."/>
            <person name="Hammond S."/>
            <person name="Andersen M.R."/>
            <person name="Neff N."/>
            <person name="Passarelli B."/>
            <person name="Koh W."/>
            <person name="Fan H.C."/>
            <person name="Wang J."/>
            <person name="Gui Y."/>
            <person name="Lee K.H."/>
            <person name="Betenbaugh M.J."/>
            <person name="Quake S.R."/>
            <person name="Famili I."/>
            <person name="Palsson B.O."/>
            <person name="Wang J."/>
        </authorList>
    </citation>
    <scope>NUCLEOTIDE SEQUENCE [LARGE SCALE GENOMIC DNA]</scope>
    <source>
        <strain evidence="2">CHO K1 cell line</strain>
    </source>
</reference>
<dbReference type="EMBL" id="JH023129">
    <property type="protein sequence ID" value="EGV91247.1"/>
    <property type="molecule type" value="Genomic_DNA"/>
</dbReference>
<dbReference type="InParanoid" id="G3IQ27"/>
<name>G3IQ27_CRIGR</name>
<dbReference type="AlphaFoldDB" id="G3IQ27"/>
<accession>G3IQ27</accession>
<proteinExistence type="predicted"/>
<gene>
    <name evidence="1" type="ORF">I79_026115</name>
</gene>
<sequence length="50" mass="5491">MNGIIKWGDPVTRVLDDGELLVQQTKNSDRTPLVSVLLEGKKNDVVATKV</sequence>